<keyword evidence="1" id="KW-0813">Transport</keyword>
<protein>
    <submittedName>
        <fullName evidence="9">Cytochrome c</fullName>
    </submittedName>
</protein>
<proteinExistence type="predicted"/>
<accession>A0AAF1KMM6</accession>
<gene>
    <name evidence="9" type="ORF">GXW79_16195</name>
</gene>
<evidence type="ECO:0000256" key="4">
    <source>
        <dbReference type="ARBA" id="ARBA00022982"/>
    </source>
</evidence>
<dbReference type="PRINTS" id="PR00608">
    <property type="entry name" value="CYTCHROMECII"/>
</dbReference>
<evidence type="ECO:0000256" key="3">
    <source>
        <dbReference type="ARBA" id="ARBA00022723"/>
    </source>
</evidence>
<keyword evidence="4" id="KW-0249">Electron transport</keyword>
<dbReference type="PROSITE" id="PS51009">
    <property type="entry name" value="CYTCII"/>
    <property type="match status" value="1"/>
</dbReference>
<dbReference type="GO" id="GO:0005506">
    <property type="term" value="F:iron ion binding"/>
    <property type="evidence" value="ECO:0007669"/>
    <property type="project" value="InterPro"/>
</dbReference>
<evidence type="ECO:0000313" key="9">
    <source>
        <dbReference type="EMBL" id="MBR0656621.1"/>
    </source>
</evidence>
<keyword evidence="2 7" id="KW-0349">Heme</keyword>
<dbReference type="InterPro" id="IPR015984">
    <property type="entry name" value="Cyt_c_prime_subgr"/>
</dbReference>
<dbReference type="GO" id="GO:0020037">
    <property type="term" value="F:heme binding"/>
    <property type="evidence" value="ECO:0007669"/>
    <property type="project" value="InterPro"/>
</dbReference>
<dbReference type="PIRSF" id="PIRSF000027">
    <property type="entry name" value="Cytc_c_prime"/>
    <property type="match status" value="1"/>
</dbReference>
<dbReference type="Proteomes" id="UP001196068">
    <property type="component" value="Unassembled WGS sequence"/>
</dbReference>
<evidence type="ECO:0000256" key="2">
    <source>
        <dbReference type="ARBA" id="ARBA00022617"/>
    </source>
</evidence>
<comment type="caution">
    <text evidence="9">The sequence shown here is derived from an EMBL/GenBank/DDBJ whole genome shotgun (WGS) entry which is preliminary data.</text>
</comment>
<dbReference type="Pfam" id="PF01322">
    <property type="entry name" value="Cytochrom_C_2"/>
    <property type="match status" value="1"/>
</dbReference>
<dbReference type="GO" id="GO:0042597">
    <property type="term" value="C:periplasmic space"/>
    <property type="evidence" value="ECO:0007669"/>
    <property type="project" value="InterPro"/>
</dbReference>
<evidence type="ECO:0000256" key="7">
    <source>
        <dbReference type="PIRSR" id="PIRSR000027-2"/>
    </source>
</evidence>
<keyword evidence="10" id="KW-1185">Reference proteome</keyword>
<dbReference type="GO" id="GO:0022900">
    <property type="term" value="P:electron transport chain"/>
    <property type="evidence" value="ECO:0007669"/>
    <property type="project" value="InterPro"/>
</dbReference>
<dbReference type="EMBL" id="JAAEDH010000020">
    <property type="protein sequence ID" value="MBR0656621.1"/>
    <property type="molecule type" value="Genomic_DNA"/>
</dbReference>
<dbReference type="SUPFAM" id="SSF47175">
    <property type="entry name" value="Cytochromes"/>
    <property type="match status" value="1"/>
</dbReference>
<dbReference type="InterPro" id="IPR012127">
    <property type="entry name" value="Cyt_c_prime"/>
</dbReference>
<feature type="binding site" description="covalent" evidence="7">
    <location>
        <position position="140"/>
    </location>
    <ligand>
        <name>heme c</name>
        <dbReference type="ChEBI" id="CHEBI:61717"/>
    </ligand>
</feature>
<comment type="PTM">
    <text evidence="7">Binds 1 heme group per subunit.</text>
</comment>
<dbReference type="Gene3D" id="1.20.120.10">
    <property type="entry name" value="Cytochrome c/b562"/>
    <property type="match status" value="1"/>
</dbReference>
<reference evidence="9" key="2">
    <citation type="journal article" date="2021" name="Syst. Appl. Microbiol.">
        <title>Roseomonas hellenica sp. nov., isolated from roots of wild-growing Alkanna tinctoria.</title>
        <authorList>
            <person name="Rat A."/>
            <person name="Naranjo H.D."/>
            <person name="Lebbe L."/>
            <person name="Cnockaert M."/>
            <person name="Krigas N."/>
            <person name="Grigoriadou K."/>
            <person name="Maloupa E."/>
            <person name="Willems A."/>
        </authorList>
    </citation>
    <scope>NUCLEOTIDE SEQUENCE</scope>
    <source>
        <strain evidence="9">LMG 28251</strain>
    </source>
</reference>
<feature type="chain" id="PRO_5042235049" evidence="8">
    <location>
        <begin position="23"/>
        <end position="150"/>
    </location>
</feature>
<sequence length="150" mass="15655">MRLRLIASALLATLSLTGVALAQTEVITARREGLRGVGAHMEAMKAIADARGNPAPAVERIDAMTAFFTTFPTRFPPGSDVPQGTNPGQTRALPVIWTDNAGFLQANANMLTQITALRGAATGGDPAAFAAAFQQTGATCGGCHRTYRAR</sequence>
<feature type="signal peptide" evidence="8">
    <location>
        <begin position="1"/>
        <end position="22"/>
    </location>
</feature>
<keyword evidence="3 6" id="KW-0479">Metal-binding</keyword>
<evidence type="ECO:0000313" key="10">
    <source>
        <dbReference type="Proteomes" id="UP001196068"/>
    </source>
</evidence>
<feature type="binding site" description="covalent" evidence="7">
    <location>
        <position position="143"/>
    </location>
    <ligand>
        <name>heme c</name>
        <dbReference type="ChEBI" id="CHEBI:61717"/>
    </ligand>
</feature>
<reference evidence="9" key="1">
    <citation type="submission" date="2020-01" db="EMBL/GenBank/DDBJ databases">
        <authorList>
            <person name="Rat A."/>
        </authorList>
    </citation>
    <scope>NUCLEOTIDE SEQUENCE</scope>
    <source>
        <strain evidence="9">LMG 28251</strain>
    </source>
</reference>
<feature type="binding site" description="axial binding residue" evidence="6">
    <location>
        <position position="144"/>
    </location>
    <ligand>
        <name>heme c</name>
        <dbReference type="ChEBI" id="CHEBI:61717"/>
    </ligand>
    <ligandPart>
        <name>Fe</name>
        <dbReference type="ChEBI" id="CHEBI:18248"/>
    </ligandPart>
</feature>
<keyword evidence="8" id="KW-0732">Signal</keyword>
<evidence type="ECO:0000256" key="6">
    <source>
        <dbReference type="PIRSR" id="PIRSR000027-1"/>
    </source>
</evidence>
<dbReference type="GO" id="GO:0009055">
    <property type="term" value="F:electron transfer activity"/>
    <property type="evidence" value="ECO:0007669"/>
    <property type="project" value="InterPro"/>
</dbReference>
<dbReference type="InterPro" id="IPR010980">
    <property type="entry name" value="Cyt_c/b562"/>
</dbReference>
<name>A0AAF1KMM6_9PROT</name>
<keyword evidence="5 6" id="KW-0408">Iron</keyword>
<organism evidence="9 10">
    <name type="scientific">Plastoroseomonas arctica</name>
    <dbReference type="NCBI Taxonomy" id="1509237"/>
    <lineage>
        <taxon>Bacteria</taxon>
        <taxon>Pseudomonadati</taxon>
        <taxon>Pseudomonadota</taxon>
        <taxon>Alphaproteobacteria</taxon>
        <taxon>Acetobacterales</taxon>
        <taxon>Acetobacteraceae</taxon>
        <taxon>Plastoroseomonas</taxon>
    </lineage>
</organism>
<dbReference type="InterPro" id="IPR002321">
    <property type="entry name" value="Cyt_c_II"/>
</dbReference>
<evidence type="ECO:0000256" key="5">
    <source>
        <dbReference type="ARBA" id="ARBA00023004"/>
    </source>
</evidence>
<evidence type="ECO:0000256" key="1">
    <source>
        <dbReference type="ARBA" id="ARBA00022448"/>
    </source>
</evidence>
<dbReference type="AlphaFoldDB" id="A0AAF1KMM6"/>
<evidence type="ECO:0000256" key="8">
    <source>
        <dbReference type="SAM" id="SignalP"/>
    </source>
</evidence>
<dbReference type="RefSeq" id="WP_211875486.1">
    <property type="nucleotide sequence ID" value="NZ_JAAEDH010000020.1"/>
</dbReference>